<accession>A0ABP6UDK0</accession>
<evidence type="ECO:0000256" key="7">
    <source>
        <dbReference type="SAM" id="Phobius"/>
    </source>
</evidence>
<feature type="transmembrane region" description="Helical" evidence="7">
    <location>
        <begin position="177"/>
        <end position="196"/>
    </location>
</feature>
<evidence type="ECO:0000256" key="2">
    <source>
        <dbReference type="ARBA" id="ARBA00022475"/>
    </source>
</evidence>
<feature type="region of interest" description="Disordered" evidence="6">
    <location>
        <begin position="200"/>
        <end position="264"/>
    </location>
</feature>
<comment type="caution">
    <text evidence="8">The sequence shown here is derived from an EMBL/GenBank/DDBJ whole genome shotgun (WGS) entry which is preliminary data.</text>
</comment>
<evidence type="ECO:0000256" key="6">
    <source>
        <dbReference type="SAM" id="MobiDB-lite"/>
    </source>
</evidence>
<feature type="transmembrane region" description="Helical" evidence="7">
    <location>
        <begin position="140"/>
        <end position="165"/>
    </location>
</feature>
<dbReference type="PANTHER" id="PTHR30086">
    <property type="entry name" value="ARGININE EXPORTER PROTEIN ARGO"/>
    <property type="match status" value="1"/>
</dbReference>
<organism evidence="8 9">
    <name type="scientific">Streptomyces prasinosporus</name>
    <dbReference type="NCBI Taxonomy" id="68256"/>
    <lineage>
        <taxon>Bacteria</taxon>
        <taxon>Bacillati</taxon>
        <taxon>Actinomycetota</taxon>
        <taxon>Actinomycetes</taxon>
        <taxon>Kitasatosporales</taxon>
        <taxon>Streptomycetaceae</taxon>
        <taxon>Streptomyces</taxon>
        <taxon>Streptomyces albogriseolus group</taxon>
    </lineage>
</organism>
<gene>
    <name evidence="8" type="ORF">GCM10019016_118760</name>
</gene>
<comment type="subcellular location">
    <subcellularLocation>
        <location evidence="1">Cell membrane</location>
        <topology evidence="1">Multi-pass membrane protein</topology>
    </subcellularLocation>
</comment>
<keyword evidence="3 7" id="KW-0812">Transmembrane</keyword>
<protein>
    <submittedName>
        <fullName evidence="8">LysE family translocator</fullName>
    </submittedName>
</protein>
<reference evidence="9" key="1">
    <citation type="journal article" date="2019" name="Int. J. Syst. Evol. Microbiol.">
        <title>The Global Catalogue of Microorganisms (GCM) 10K type strain sequencing project: providing services to taxonomists for standard genome sequencing and annotation.</title>
        <authorList>
            <consortium name="The Broad Institute Genomics Platform"/>
            <consortium name="The Broad Institute Genome Sequencing Center for Infectious Disease"/>
            <person name="Wu L."/>
            <person name="Ma J."/>
        </authorList>
    </citation>
    <scope>NUCLEOTIDE SEQUENCE [LARGE SCALE GENOMIC DNA]</scope>
    <source>
        <strain evidence="9">JCM 4816</strain>
    </source>
</reference>
<dbReference type="PANTHER" id="PTHR30086:SF20">
    <property type="entry name" value="ARGININE EXPORTER PROTEIN ARGO-RELATED"/>
    <property type="match status" value="1"/>
</dbReference>
<evidence type="ECO:0000256" key="1">
    <source>
        <dbReference type="ARBA" id="ARBA00004651"/>
    </source>
</evidence>
<keyword evidence="9" id="KW-1185">Reference proteome</keyword>
<keyword evidence="2" id="KW-1003">Cell membrane</keyword>
<sequence>MSLLLSALPGPSVPFVVGRALAHGRRAALASVLGNALGGYALVVAVAFGVGNVVARSALAFGVIKIAGAAYLVFLGVRAIRGSRTPPPEPGAARAAARGTLRQTWEGFAVGVTNPKSIVFLTAVLPQFVDRDAGHVVGQILLLGLAGALLQLVSDGVWGLTASAARAWFGRSPRRMSLVGGAGGMAMIGLGVTVAVTGRADQGRAPPGGPLRVPHGEGAGAGRSEPCRAGRPARLTAAPGTPSRRSGGRGRRRSPPLPPWSAPP</sequence>
<dbReference type="Proteomes" id="UP001501455">
    <property type="component" value="Unassembled WGS sequence"/>
</dbReference>
<evidence type="ECO:0000256" key="4">
    <source>
        <dbReference type="ARBA" id="ARBA00022989"/>
    </source>
</evidence>
<evidence type="ECO:0000313" key="9">
    <source>
        <dbReference type="Proteomes" id="UP001501455"/>
    </source>
</evidence>
<evidence type="ECO:0000313" key="8">
    <source>
        <dbReference type="EMBL" id="GAA3504763.1"/>
    </source>
</evidence>
<name>A0ABP6UDK0_9ACTN</name>
<evidence type="ECO:0000256" key="3">
    <source>
        <dbReference type="ARBA" id="ARBA00022692"/>
    </source>
</evidence>
<dbReference type="Pfam" id="PF01810">
    <property type="entry name" value="LysE"/>
    <property type="match status" value="1"/>
</dbReference>
<feature type="transmembrane region" description="Helical" evidence="7">
    <location>
        <begin position="32"/>
        <end position="51"/>
    </location>
</feature>
<evidence type="ECO:0000256" key="5">
    <source>
        <dbReference type="ARBA" id="ARBA00023136"/>
    </source>
</evidence>
<keyword evidence="5 7" id="KW-0472">Membrane</keyword>
<feature type="transmembrane region" description="Helical" evidence="7">
    <location>
        <begin position="58"/>
        <end position="80"/>
    </location>
</feature>
<dbReference type="EMBL" id="BAAAXF010000082">
    <property type="protein sequence ID" value="GAA3504763.1"/>
    <property type="molecule type" value="Genomic_DNA"/>
</dbReference>
<dbReference type="InterPro" id="IPR001123">
    <property type="entry name" value="LeuE-type"/>
</dbReference>
<feature type="compositionally biased region" description="Pro residues" evidence="6">
    <location>
        <begin position="255"/>
        <end position="264"/>
    </location>
</feature>
<keyword evidence="4 7" id="KW-1133">Transmembrane helix</keyword>
<proteinExistence type="predicted"/>